<dbReference type="GO" id="GO:0005634">
    <property type="term" value="C:nucleus"/>
    <property type="evidence" value="ECO:0007669"/>
    <property type="project" value="UniProtKB-SubCell"/>
</dbReference>
<reference evidence="6" key="1">
    <citation type="submission" date="2025-08" db="UniProtKB">
        <authorList>
            <consortium name="RefSeq"/>
        </authorList>
    </citation>
    <scope>IDENTIFICATION</scope>
</reference>
<evidence type="ECO:0000313" key="5">
    <source>
        <dbReference type="Proteomes" id="UP000504607"/>
    </source>
</evidence>
<dbReference type="GO" id="GO:0051087">
    <property type="term" value="F:protein-folding chaperone binding"/>
    <property type="evidence" value="ECO:0007669"/>
    <property type="project" value="TreeGrafter"/>
</dbReference>
<comment type="subunit">
    <text evidence="2">Interacts with HSP90 in an ATP-dependent manner.</text>
</comment>
<dbReference type="GO" id="GO:0101031">
    <property type="term" value="C:protein folding chaperone complex"/>
    <property type="evidence" value="ECO:0007669"/>
    <property type="project" value="UniProtKB-ARBA"/>
</dbReference>
<name>A0A6I9R8H8_ELAGV</name>
<dbReference type="GeneID" id="105045515"/>
<dbReference type="KEGG" id="egu:105045515"/>
<dbReference type="AlphaFoldDB" id="A0A6I9R8H8"/>
<dbReference type="Pfam" id="PF04969">
    <property type="entry name" value="CS"/>
    <property type="match status" value="1"/>
</dbReference>
<dbReference type="PANTHER" id="PTHR22932">
    <property type="entry name" value="TELOMERASE-BINDING PROTEIN P23 HSP90 CO-CHAPERONE"/>
    <property type="match status" value="1"/>
</dbReference>
<evidence type="ECO:0000313" key="6">
    <source>
        <dbReference type="RefSeq" id="XP_010922128.1"/>
    </source>
</evidence>
<evidence type="ECO:0000256" key="3">
    <source>
        <dbReference type="SAM" id="MobiDB-lite"/>
    </source>
</evidence>
<protein>
    <recommendedName>
        <fullName evidence="2">Co-chaperone protein p23</fullName>
    </recommendedName>
</protein>
<dbReference type="RefSeq" id="XP_010922128.1">
    <property type="nucleotide sequence ID" value="XM_010923826.3"/>
</dbReference>
<evidence type="ECO:0000256" key="2">
    <source>
        <dbReference type="RuleBase" id="RU369032"/>
    </source>
</evidence>
<evidence type="ECO:0000256" key="1">
    <source>
        <dbReference type="ARBA" id="ARBA00025733"/>
    </source>
</evidence>
<dbReference type="GO" id="GO:0006457">
    <property type="term" value="P:protein folding"/>
    <property type="evidence" value="ECO:0007669"/>
    <property type="project" value="TreeGrafter"/>
</dbReference>
<keyword evidence="2" id="KW-0143">Chaperone</keyword>
<keyword evidence="2" id="KW-0539">Nucleus</keyword>
<comment type="subcellular location">
    <subcellularLocation>
        <location evidence="2">Cytoplasm</location>
    </subcellularLocation>
    <subcellularLocation>
        <location evidence="2">Nucleus</location>
    </subcellularLocation>
</comment>
<dbReference type="InParanoid" id="A0A6I9R8H8"/>
<dbReference type="GO" id="GO:0051131">
    <property type="term" value="P:chaperone-mediated protein complex assembly"/>
    <property type="evidence" value="ECO:0007669"/>
    <property type="project" value="TreeGrafter"/>
</dbReference>
<feature type="region of interest" description="Disordered" evidence="3">
    <location>
        <begin position="111"/>
        <end position="141"/>
    </location>
</feature>
<keyword evidence="5" id="KW-1185">Reference proteome</keyword>
<proteinExistence type="inferred from homology"/>
<feature type="compositionally biased region" description="Basic and acidic residues" evidence="3">
    <location>
        <begin position="114"/>
        <end position="124"/>
    </location>
</feature>
<dbReference type="SUPFAM" id="SSF49764">
    <property type="entry name" value="HSP20-like chaperones"/>
    <property type="match status" value="1"/>
</dbReference>
<dbReference type="PROSITE" id="PS51203">
    <property type="entry name" value="CS"/>
    <property type="match status" value="1"/>
</dbReference>
<gene>
    <name evidence="6" type="primary">LOC105045515</name>
</gene>
<comment type="similarity">
    <text evidence="1 2">Belongs to the p23/wos2 family.</text>
</comment>
<dbReference type="GO" id="GO:0051879">
    <property type="term" value="F:Hsp90 protein binding"/>
    <property type="evidence" value="ECO:0007669"/>
    <property type="project" value="UniProtKB-UniRule"/>
</dbReference>
<dbReference type="PANTHER" id="PTHR22932:SF10">
    <property type="entry name" value="CO-CHAPERONE PROTEIN P23"/>
    <property type="match status" value="1"/>
</dbReference>
<dbReference type="InterPro" id="IPR045250">
    <property type="entry name" value="p23-like"/>
</dbReference>
<dbReference type="GO" id="GO:0005829">
    <property type="term" value="C:cytosol"/>
    <property type="evidence" value="ECO:0007669"/>
    <property type="project" value="TreeGrafter"/>
</dbReference>
<evidence type="ECO:0000259" key="4">
    <source>
        <dbReference type="PROSITE" id="PS51203"/>
    </source>
</evidence>
<dbReference type="FunFam" id="2.60.40.790:FF:000013">
    <property type="entry name" value="Very-long-chain (3R)-3-hydroxyacyl-CoA dehydratase"/>
    <property type="match status" value="1"/>
</dbReference>
<comment type="function">
    <text evidence="2">Acts as a co-chaperone for HSP90.</text>
</comment>
<accession>A0A6I9R8H8</accession>
<organism evidence="5 6">
    <name type="scientific">Elaeis guineensis var. tenera</name>
    <name type="common">Oil palm</name>
    <dbReference type="NCBI Taxonomy" id="51953"/>
    <lineage>
        <taxon>Eukaryota</taxon>
        <taxon>Viridiplantae</taxon>
        <taxon>Streptophyta</taxon>
        <taxon>Embryophyta</taxon>
        <taxon>Tracheophyta</taxon>
        <taxon>Spermatophyta</taxon>
        <taxon>Magnoliopsida</taxon>
        <taxon>Liliopsida</taxon>
        <taxon>Arecaceae</taxon>
        <taxon>Arecoideae</taxon>
        <taxon>Cocoseae</taxon>
        <taxon>Elaeidinae</taxon>
        <taxon>Elaeis</taxon>
    </lineage>
</organism>
<dbReference type="InterPro" id="IPR007052">
    <property type="entry name" value="CS_dom"/>
</dbReference>
<keyword evidence="2" id="KW-0963">Cytoplasm</keyword>
<feature type="domain" description="CS" evidence="4">
    <location>
        <begin position="2"/>
        <end position="89"/>
    </location>
</feature>
<dbReference type="OrthoDB" id="1564555at2759"/>
<dbReference type="Proteomes" id="UP000504607">
    <property type="component" value="Chromosome 5"/>
</dbReference>
<sequence length="155" mass="18420">MSRHPIVKWAQRSDKIYLTVELPDAKDVNLKLEPEGKFYFSANKDGVSYEVDLELFNKVITKESKFNIGMRSIGYVIKKAEKKWWSRLLKEEGKPPAFLKVDWDKWIDEEDENEKAKDDMDLSKKSRKKKRKPRQKGNRLQQIMRKLKLNCICKT</sequence>
<dbReference type="Gene3D" id="2.60.40.790">
    <property type="match status" value="1"/>
</dbReference>
<dbReference type="CDD" id="cd06465">
    <property type="entry name" value="p23_hB-ind1_like"/>
    <property type="match status" value="1"/>
</dbReference>
<dbReference type="InterPro" id="IPR008978">
    <property type="entry name" value="HSP20-like_chaperone"/>
</dbReference>
<feature type="compositionally biased region" description="Basic residues" evidence="3">
    <location>
        <begin position="125"/>
        <end position="137"/>
    </location>
</feature>